<dbReference type="Proteomes" id="UP001646157">
    <property type="component" value="Unassembled WGS sequence"/>
</dbReference>
<accession>A0ABS2NA28</accession>
<proteinExistence type="predicted"/>
<dbReference type="RefSeq" id="WP_205168911.1">
    <property type="nucleotide sequence ID" value="NZ_JAFBDZ010000001.1"/>
</dbReference>
<protein>
    <submittedName>
        <fullName evidence="1">Uncharacterized protein</fullName>
    </submittedName>
</protein>
<sequence length="121" mass="14045">MNTITILLLGVSLLLFALSFIQKDRYRLLEKEVEEVSINYLQENYQIKKRLKVLEEELLVENGESIKVHTDTKHNLKQKPIHEIVKNQVISLHQQGVHVDQIAKQSALSTFEVEKIINSLK</sequence>
<comment type="caution">
    <text evidence="1">The sequence shown here is derived from an EMBL/GenBank/DDBJ whole genome shotgun (WGS) entry which is preliminary data.</text>
</comment>
<keyword evidence="2" id="KW-1185">Reference proteome</keyword>
<dbReference type="EMBL" id="JAFBDZ010000001">
    <property type="protein sequence ID" value="MBM7584679.1"/>
    <property type="molecule type" value="Genomic_DNA"/>
</dbReference>
<evidence type="ECO:0000313" key="2">
    <source>
        <dbReference type="Proteomes" id="UP001646157"/>
    </source>
</evidence>
<organism evidence="1 2">
    <name type="scientific">Rossellomorea pakistanensis</name>
    <dbReference type="NCBI Taxonomy" id="992288"/>
    <lineage>
        <taxon>Bacteria</taxon>
        <taxon>Bacillati</taxon>
        <taxon>Bacillota</taxon>
        <taxon>Bacilli</taxon>
        <taxon>Bacillales</taxon>
        <taxon>Bacillaceae</taxon>
        <taxon>Rossellomorea</taxon>
    </lineage>
</organism>
<reference evidence="1 2" key="1">
    <citation type="submission" date="2021-01" db="EMBL/GenBank/DDBJ databases">
        <title>Genomic Encyclopedia of Type Strains, Phase IV (KMG-IV): sequencing the most valuable type-strain genomes for metagenomic binning, comparative biology and taxonomic classification.</title>
        <authorList>
            <person name="Goeker M."/>
        </authorList>
    </citation>
    <scope>NUCLEOTIDE SEQUENCE [LARGE SCALE GENOMIC DNA]</scope>
    <source>
        <strain evidence="1 2">DSM 24834</strain>
    </source>
</reference>
<evidence type="ECO:0000313" key="1">
    <source>
        <dbReference type="EMBL" id="MBM7584679.1"/>
    </source>
</evidence>
<gene>
    <name evidence="1" type="ORF">JOC86_001216</name>
</gene>
<name>A0ABS2NA28_9BACI</name>